<proteinExistence type="predicted"/>
<evidence type="ECO:0000313" key="2">
    <source>
        <dbReference type="Proteomes" id="UP001231124"/>
    </source>
</evidence>
<keyword evidence="2" id="KW-1185">Reference proteome</keyword>
<dbReference type="RefSeq" id="WP_238208015.1">
    <property type="nucleotide sequence ID" value="NZ_BPQE01000041.1"/>
</dbReference>
<reference evidence="1 2" key="1">
    <citation type="submission" date="2023-07" db="EMBL/GenBank/DDBJ databases">
        <title>Genomic Encyclopedia of Type Strains, Phase IV (KMG-IV): sequencing the most valuable type-strain genomes for metagenomic binning, comparative biology and taxonomic classification.</title>
        <authorList>
            <person name="Goeker M."/>
        </authorList>
    </citation>
    <scope>NUCLEOTIDE SEQUENCE [LARGE SCALE GENOMIC DNA]</scope>
    <source>
        <strain evidence="1 2">DSM 19013</strain>
    </source>
</reference>
<sequence>MNIHYYTSITYSYLSRALVLHETVRKYHPEWTSWLIVSDRPPSDAIGVEKFGYDHVLYIDDFSDQFSKSFIFMHNIVEMCTAVKGEALRKIMASGADAVLYIDPDIALFNPMNVVIKELQDKSIVLTPHITDPQFGNMAISDNELGSLKHGIFNLGFIGVKNDHEGRRFANWWADRLSIACYEETWSGVYTDQKWCDLVPCFFESVGIVRHNGCNVASWNLSNRHVHFNSEGQLRVSDDELIFYHFTKIKGPGFAMTDRYVGGSVAVYDLVKWYGSAIEFHKYGSIHSQPWAFGYYSDGTEIPLNARRKYRARSDLQQAFPDPFQSGSSTFCEWLRHHGDEI</sequence>
<gene>
    <name evidence="1" type="ORF">QO012_004564</name>
</gene>
<dbReference type="EMBL" id="JAUSVP010000026">
    <property type="protein sequence ID" value="MDQ0450039.1"/>
    <property type="molecule type" value="Genomic_DNA"/>
</dbReference>
<dbReference type="Gene3D" id="3.90.550.10">
    <property type="entry name" value="Spore Coat Polysaccharide Biosynthesis Protein SpsA, Chain A"/>
    <property type="match status" value="1"/>
</dbReference>
<name>A0ABU0I5Z0_9HYPH</name>
<dbReference type="SUPFAM" id="SSF53448">
    <property type="entry name" value="Nucleotide-diphospho-sugar transferases"/>
    <property type="match status" value="1"/>
</dbReference>
<protein>
    <recommendedName>
        <fullName evidence="3">Glycosyl transferase</fullName>
    </recommendedName>
</protein>
<evidence type="ECO:0000313" key="1">
    <source>
        <dbReference type="EMBL" id="MDQ0450039.1"/>
    </source>
</evidence>
<dbReference type="InterPro" id="IPR029044">
    <property type="entry name" value="Nucleotide-diphossugar_trans"/>
</dbReference>
<accession>A0ABU0I5Z0</accession>
<dbReference type="Proteomes" id="UP001231124">
    <property type="component" value="Unassembled WGS sequence"/>
</dbReference>
<evidence type="ECO:0008006" key="3">
    <source>
        <dbReference type="Google" id="ProtNLM"/>
    </source>
</evidence>
<comment type="caution">
    <text evidence="1">The sequence shown here is derived from an EMBL/GenBank/DDBJ whole genome shotgun (WGS) entry which is preliminary data.</text>
</comment>
<organism evidence="1 2">
    <name type="scientific">Methylobacterium aerolatum</name>
    <dbReference type="NCBI Taxonomy" id="418708"/>
    <lineage>
        <taxon>Bacteria</taxon>
        <taxon>Pseudomonadati</taxon>
        <taxon>Pseudomonadota</taxon>
        <taxon>Alphaproteobacteria</taxon>
        <taxon>Hyphomicrobiales</taxon>
        <taxon>Methylobacteriaceae</taxon>
        <taxon>Methylobacterium</taxon>
    </lineage>
</organism>